<protein>
    <recommendedName>
        <fullName evidence="3">Asp-tRNA(Asn)/Glu-tRNA(Gln) amidotransferase subunit GatC</fullName>
    </recommendedName>
</protein>
<sequence>MSTNLSILDILRTDLDFCIRLIFYVTNNCVLVLILSEDLIGYLERLVLIKFSDIERKRISVEVDKIVSLFNELKNIENLDRYEPLFHVHEISSPLREDEALDKVDEEHDMLRGNALLVHGYVKAPKTMVE</sequence>
<evidence type="ECO:0000313" key="2">
    <source>
        <dbReference type="EMBL" id="HGQ18099.1"/>
    </source>
</evidence>
<dbReference type="EMBL" id="DTAI01000243">
    <property type="protein sequence ID" value="HGN37500.1"/>
    <property type="molecule type" value="Genomic_DNA"/>
</dbReference>
<proteinExistence type="predicted"/>
<dbReference type="SUPFAM" id="SSF141000">
    <property type="entry name" value="Glu-tRNAGln amidotransferase C subunit"/>
    <property type="match status" value="1"/>
</dbReference>
<accession>A0A7J3I9Q2</accession>
<name>A0A7J3I9Q2_9CREN</name>
<gene>
    <name evidence="1" type="ORF">ENT87_08150</name>
    <name evidence="2" type="ORF">ENU30_03870</name>
</gene>
<evidence type="ECO:0000313" key="1">
    <source>
        <dbReference type="EMBL" id="HGN37500.1"/>
    </source>
</evidence>
<evidence type="ECO:0008006" key="3">
    <source>
        <dbReference type="Google" id="ProtNLM"/>
    </source>
</evidence>
<reference evidence="1" key="1">
    <citation type="journal article" date="2020" name="mSystems">
        <title>Genome- and Community-Level Interaction Insights into Carbon Utilization and Element Cycling Functions of Hydrothermarchaeota in Hydrothermal Sediment.</title>
        <authorList>
            <person name="Zhou Z."/>
            <person name="Liu Y."/>
            <person name="Xu W."/>
            <person name="Pan J."/>
            <person name="Luo Z.H."/>
            <person name="Li M."/>
        </authorList>
    </citation>
    <scope>NUCLEOTIDE SEQUENCE [LARGE SCALE GENOMIC DNA]</scope>
    <source>
        <strain evidence="1">SpSt-618</strain>
        <strain evidence="2">SpSt-657</strain>
    </source>
</reference>
<dbReference type="EMBL" id="DTBZ01000076">
    <property type="protein sequence ID" value="HGQ18099.1"/>
    <property type="molecule type" value="Genomic_DNA"/>
</dbReference>
<dbReference type="AlphaFoldDB" id="A0A7J3I9Q2"/>
<dbReference type="Pfam" id="PF02686">
    <property type="entry name" value="GatC"/>
    <property type="match status" value="1"/>
</dbReference>
<comment type="caution">
    <text evidence="1">The sequence shown here is derived from an EMBL/GenBank/DDBJ whole genome shotgun (WGS) entry which is preliminary data.</text>
</comment>
<dbReference type="InterPro" id="IPR003837">
    <property type="entry name" value="GatC"/>
</dbReference>
<organism evidence="1">
    <name type="scientific">Ignisphaera aggregans</name>
    <dbReference type="NCBI Taxonomy" id="334771"/>
    <lineage>
        <taxon>Archaea</taxon>
        <taxon>Thermoproteota</taxon>
        <taxon>Thermoprotei</taxon>
        <taxon>Desulfurococcales</taxon>
        <taxon>Desulfurococcaceae</taxon>
        <taxon>Ignisphaera</taxon>
    </lineage>
</organism>
<dbReference type="GO" id="GO:0006450">
    <property type="term" value="P:regulation of translational fidelity"/>
    <property type="evidence" value="ECO:0007669"/>
    <property type="project" value="InterPro"/>
</dbReference>
<dbReference type="InterPro" id="IPR036113">
    <property type="entry name" value="Asp/Glu-ADT_sf_sub_c"/>
</dbReference>